<keyword evidence="2" id="KW-1185">Reference proteome</keyword>
<evidence type="ECO:0000313" key="2">
    <source>
        <dbReference type="Proteomes" id="UP000507470"/>
    </source>
</evidence>
<dbReference type="Proteomes" id="UP000507470">
    <property type="component" value="Unassembled WGS sequence"/>
</dbReference>
<protein>
    <submittedName>
        <fullName evidence="1">Uncharacterized protein</fullName>
    </submittedName>
</protein>
<dbReference type="OrthoDB" id="5980153at2759"/>
<dbReference type="AlphaFoldDB" id="A0A6J8DUG4"/>
<proteinExistence type="predicted"/>
<reference evidence="1 2" key="1">
    <citation type="submission" date="2020-06" db="EMBL/GenBank/DDBJ databases">
        <authorList>
            <person name="Li R."/>
            <person name="Bekaert M."/>
        </authorList>
    </citation>
    <scope>NUCLEOTIDE SEQUENCE [LARGE SCALE GENOMIC DNA]</scope>
    <source>
        <strain evidence="2">wild</strain>
    </source>
</reference>
<evidence type="ECO:0000313" key="1">
    <source>
        <dbReference type="EMBL" id="CAC5411121.1"/>
    </source>
</evidence>
<sequence>MNICNFAKVIISRSTKDSTSINYFNNPHSRSEQNTLTPVYNSSVSLKQRHENYSLFMHKYPFMQINNFKLYCQKTARIQEYVTNAKYYENRNQGGERETFINHFNLIQWLKISETERKQHKLENCMPCNTTHIDISKIHKSVSETSIQILNLSEQIVENVSSILPTSTATKGKKTAQALINVLNPLFENQFRKSFEKSAAEALHLSPIEKSADKVKNELTLLKKNKIQIIEATSVNDRDVENFLASGKSFKQHDRERMHLYESKANAEKETKIRLEKEQKGQVVHKKHHGNFSNYTFNKEEFLVEIKSLMEKGIVNWTRLAKKYDVTNTITGNKPQNAGQVLFMFAKANGIDIMSFNKHKAVSGRDILRRVRRPKKKIMKKLSIPTPRSSKTFKEVIKQKLADGTIYLGNQIAPKTVISSSISKEGNLTENKVIVYSRIIGLQKIILSELSRLQKSGILLVHNDEYYDTLTEDEIRQRLQFLGEETNASCQDMRLKLKVIERTFKLKMWHDHSDILNHSYVNFMTTILYDAANFMTDNEYQTLARTTSTTNVQSIVEKPQLYILGRSASKDIDQISYTEARIEDLKQLTNKIRYGDIDLIFKLRLFSGDGPARQFEAGQQRGGNFSCICGVENLEDRRKLVVEGSSWIKIKDGIINPFQNLKKEELIDELEERGVDTFHLNLKSRLQEELTSVLHGYVDPCITYDTPR</sequence>
<accession>A0A6J8DUG4</accession>
<organism evidence="1 2">
    <name type="scientific">Mytilus coruscus</name>
    <name type="common">Sea mussel</name>
    <dbReference type="NCBI Taxonomy" id="42192"/>
    <lineage>
        <taxon>Eukaryota</taxon>
        <taxon>Metazoa</taxon>
        <taxon>Spiralia</taxon>
        <taxon>Lophotrochozoa</taxon>
        <taxon>Mollusca</taxon>
        <taxon>Bivalvia</taxon>
        <taxon>Autobranchia</taxon>
        <taxon>Pteriomorphia</taxon>
        <taxon>Mytilida</taxon>
        <taxon>Mytiloidea</taxon>
        <taxon>Mytilidae</taxon>
        <taxon>Mytilinae</taxon>
        <taxon>Mytilus</taxon>
    </lineage>
</organism>
<dbReference type="EMBL" id="CACVKT020007822">
    <property type="protein sequence ID" value="CAC5411121.1"/>
    <property type="molecule type" value="Genomic_DNA"/>
</dbReference>
<name>A0A6J8DUG4_MYTCO</name>
<gene>
    <name evidence="1" type="ORF">MCOR_44246</name>
</gene>